<evidence type="ECO:0000256" key="4">
    <source>
        <dbReference type="ARBA" id="ARBA00022692"/>
    </source>
</evidence>
<dbReference type="AlphaFoldDB" id="A0A504J9M7"/>
<evidence type="ECO:0000256" key="2">
    <source>
        <dbReference type="ARBA" id="ARBA00022448"/>
    </source>
</evidence>
<name>A0A504J9M7_9FLAO</name>
<dbReference type="PROSITE" id="PS52016">
    <property type="entry name" value="TONB_DEPENDENT_REC_3"/>
    <property type="match status" value="1"/>
</dbReference>
<dbReference type="Gene3D" id="2.170.130.10">
    <property type="entry name" value="TonB-dependent receptor, plug domain"/>
    <property type="match status" value="1"/>
</dbReference>
<keyword evidence="6 8" id="KW-0472">Membrane</keyword>
<dbReference type="Pfam" id="PF07715">
    <property type="entry name" value="Plug"/>
    <property type="match status" value="1"/>
</dbReference>
<keyword evidence="13" id="KW-1185">Reference proteome</keyword>
<dbReference type="InterPro" id="IPR008969">
    <property type="entry name" value="CarboxyPept-like_regulatory"/>
</dbReference>
<evidence type="ECO:0000313" key="13">
    <source>
        <dbReference type="Proteomes" id="UP000315540"/>
    </source>
</evidence>
<comment type="subcellular location">
    <subcellularLocation>
        <location evidence="1 8">Cell outer membrane</location>
        <topology evidence="1 8">Multi-pass membrane protein</topology>
    </subcellularLocation>
</comment>
<dbReference type="InterPro" id="IPR023996">
    <property type="entry name" value="TonB-dep_OMP_SusC/RagA"/>
</dbReference>
<dbReference type="EMBL" id="VFWZ01000007">
    <property type="protein sequence ID" value="TPN83370.1"/>
    <property type="molecule type" value="Genomic_DNA"/>
</dbReference>
<keyword evidence="2 8" id="KW-0813">Transport</keyword>
<feature type="domain" description="TonB-dependent receptor-like beta-barrel" evidence="10">
    <location>
        <begin position="582"/>
        <end position="919"/>
    </location>
</feature>
<dbReference type="Gene3D" id="2.60.40.1120">
    <property type="entry name" value="Carboxypeptidase-like, regulatory domain"/>
    <property type="match status" value="1"/>
</dbReference>
<dbReference type="Proteomes" id="UP000315540">
    <property type="component" value="Unassembled WGS sequence"/>
</dbReference>
<dbReference type="Pfam" id="PF00593">
    <property type="entry name" value="TonB_dep_Rec_b-barrel"/>
    <property type="match status" value="1"/>
</dbReference>
<dbReference type="GO" id="GO:0009279">
    <property type="term" value="C:cell outer membrane"/>
    <property type="evidence" value="ECO:0007669"/>
    <property type="project" value="UniProtKB-SubCell"/>
</dbReference>
<sequence length="1199" mass="132039">MEKNLIKALIVMSKHALKILVLQTLFISVSFANGTYSQSMNSIYLDLNLQNVKLEKAFEVIEQKTEFQFAYVESNIPLHNTITIESKQESLQDILGKISQRFSLKFKRINDRIIVKSIPNNFKTSLEDTSQDRIKVEGKIIEEESGDVLMGATIQLKGTNTGTTSDFDGNFSITVPVNSVLIISYLGYENKEVTVTSEEVLTIPLTISSSALNEVVVTALNIKRAEKTIGYATQRIGGGELEESNETNLLSTLSGKIAGVQITNTSGAIGGSSSIILRGNKSISGKNQPLFVIDGVPISNEVHQTSRVFGGPSNPNESGFLGEGVGGGEQQVDYGNAAGEINPADIESVQVLKGANAAALYGSRAANGVILITTKSGKGQKGLGVTLTSSISMQTPLKTPKFQTEFGKGNNGFYGYPDLNTNIGRNFGPRFDGQIIPQYNPNAPGVPINRPWVNRLGEDPIGDFLEAGTTFINGFSITNGDEKGSFRLSYTRFDQEGMVPNTDLIRNTVGFNATYNASQKFTVGASVNYINSKSDNRPNIGAKSESNIIFTLLQLGGNESLDELRRNYWEPSRVGEQQATSDESVNNPYFLVNENLNGNRRDRVYGNIRFNYKITDHLSLDIKTGRDFYSDKRTTRKAFSHIPYRNGFYAEANVFFREDNTDFLLTYNNKLSSDFSLTLIGGGNHFNQKIEEIRGNSGVDGLVTPGFFNLSNSASIPTAQNFISRKRINSLYGGATIGYKDYLFLDLTARNDWSSTLPKDNNSYFYPSASLSAVVSEMFNLSALRTDYLKLRASYAEVGNDTDPYQTTPLTFRGGSAEGISVNSISGVLNNKDLIPENIISKEVGVEAGFFKGRFGFDVTYYQTENEDQIAEIPLATESGFLERVINVPATIINKGVELSLNVTPLKTPSFTWDVTLNWAKNENEVKDLTILDRITLAERWINLDIVDGGSFGNFYGDYLLRVDQNGNLGREGLQIFRPDGRSEESDDVGNLVDEAKPLLGNATPDWIAGIQNSFTYKNINLSFLFDINKGGEVYSRTYVVGNQLGSLEESVTLQRRDDPVAVQGAIDNGQTVESGEQWVALQGALLDSDTGETTPTTIYARTSNFYRRYFDNDAVGTFDRTFVKLRELKLTYSLPKPFLKKIKLQDANISLFGRNLLLWDDVPHIDPEVAGYSGELPGGEFFAIPSARSIGMSLNVKF</sequence>
<evidence type="ECO:0000256" key="3">
    <source>
        <dbReference type="ARBA" id="ARBA00022452"/>
    </source>
</evidence>
<evidence type="ECO:0000313" key="12">
    <source>
        <dbReference type="EMBL" id="TPN83370.1"/>
    </source>
</evidence>
<evidence type="ECO:0000259" key="11">
    <source>
        <dbReference type="Pfam" id="PF07715"/>
    </source>
</evidence>
<dbReference type="SUPFAM" id="SSF56935">
    <property type="entry name" value="Porins"/>
    <property type="match status" value="1"/>
</dbReference>
<dbReference type="InterPro" id="IPR036942">
    <property type="entry name" value="Beta-barrel_TonB_sf"/>
</dbReference>
<evidence type="ECO:0000259" key="10">
    <source>
        <dbReference type="Pfam" id="PF00593"/>
    </source>
</evidence>
<dbReference type="RefSeq" id="WP_140595424.1">
    <property type="nucleotide sequence ID" value="NZ_VFWZ01000007.1"/>
</dbReference>
<dbReference type="NCBIfam" id="TIGR04056">
    <property type="entry name" value="OMP_RagA_SusC"/>
    <property type="match status" value="1"/>
</dbReference>
<keyword evidence="7 8" id="KW-0998">Cell outer membrane</keyword>
<keyword evidence="4 8" id="KW-0812">Transmembrane</keyword>
<evidence type="ECO:0000256" key="5">
    <source>
        <dbReference type="ARBA" id="ARBA00023077"/>
    </source>
</evidence>
<dbReference type="InterPro" id="IPR012910">
    <property type="entry name" value="Plug_dom"/>
</dbReference>
<proteinExistence type="inferred from homology"/>
<evidence type="ECO:0000256" key="9">
    <source>
        <dbReference type="RuleBase" id="RU003357"/>
    </source>
</evidence>
<dbReference type="InterPro" id="IPR000531">
    <property type="entry name" value="Beta-barrel_TonB"/>
</dbReference>
<dbReference type="InterPro" id="IPR039426">
    <property type="entry name" value="TonB-dep_rcpt-like"/>
</dbReference>
<evidence type="ECO:0000256" key="1">
    <source>
        <dbReference type="ARBA" id="ARBA00004571"/>
    </source>
</evidence>
<dbReference type="InterPro" id="IPR023997">
    <property type="entry name" value="TonB-dep_OMP_SusC/RagA_CS"/>
</dbReference>
<evidence type="ECO:0000256" key="8">
    <source>
        <dbReference type="PROSITE-ProRule" id="PRU01360"/>
    </source>
</evidence>
<gene>
    <name evidence="12" type="ORF">FHK87_19300</name>
</gene>
<dbReference type="OrthoDB" id="9768177at2"/>
<comment type="caution">
    <text evidence="12">The sequence shown here is derived from an EMBL/GenBank/DDBJ whole genome shotgun (WGS) entry which is preliminary data.</text>
</comment>
<protein>
    <submittedName>
        <fullName evidence="12">SusC/RagA family TonB-linked outer membrane protein</fullName>
    </submittedName>
</protein>
<keyword evidence="3 8" id="KW-1134">Transmembrane beta strand</keyword>
<evidence type="ECO:0000256" key="6">
    <source>
        <dbReference type="ARBA" id="ARBA00023136"/>
    </source>
</evidence>
<keyword evidence="5 9" id="KW-0798">TonB box</keyword>
<dbReference type="SUPFAM" id="SSF49464">
    <property type="entry name" value="Carboxypeptidase regulatory domain-like"/>
    <property type="match status" value="1"/>
</dbReference>
<dbReference type="Pfam" id="PF13715">
    <property type="entry name" value="CarbopepD_reg_2"/>
    <property type="match status" value="1"/>
</dbReference>
<evidence type="ECO:0000256" key="7">
    <source>
        <dbReference type="ARBA" id="ARBA00023237"/>
    </source>
</evidence>
<comment type="similarity">
    <text evidence="8 9">Belongs to the TonB-dependent receptor family.</text>
</comment>
<dbReference type="InterPro" id="IPR037066">
    <property type="entry name" value="Plug_dom_sf"/>
</dbReference>
<dbReference type="Gene3D" id="2.40.170.20">
    <property type="entry name" value="TonB-dependent receptor, beta-barrel domain"/>
    <property type="match status" value="1"/>
</dbReference>
<accession>A0A504J9M7</accession>
<dbReference type="NCBIfam" id="TIGR04057">
    <property type="entry name" value="SusC_RagA_signa"/>
    <property type="match status" value="1"/>
</dbReference>
<feature type="domain" description="TonB-dependent receptor plug" evidence="11">
    <location>
        <begin position="229"/>
        <end position="369"/>
    </location>
</feature>
<reference evidence="12 13" key="1">
    <citation type="submission" date="2019-06" db="EMBL/GenBank/DDBJ databases">
        <authorList>
            <person name="Meng X."/>
        </authorList>
    </citation>
    <scope>NUCLEOTIDE SEQUENCE [LARGE SCALE GENOMIC DNA]</scope>
    <source>
        <strain evidence="12 13">M625</strain>
    </source>
</reference>
<organism evidence="12 13">
    <name type="scientific">Aquimarina algicola</name>
    <dbReference type="NCBI Taxonomy" id="2589995"/>
    <lineage>
        <taxon>Bacteria</taxon>
        <taxon>Pseudomonadati</taxon>
        <taxon>Bacteroidota</taxon>
        <taxon>Flavobacteriia</taxon>
        <taxon>Flavobacteriales</taxon>
        <taxon>Flavobacteriaceae</taxon>
        <taxon>Aquimarina</taxon>
    </lineage>
</organism>